<dbReference type="InterPro" id="IPR034457">
    <property type="entry name" value="Organic_radical-activating"/>
</dbReference>
<organism evidence="8 9">
    <name type="scientific">Romboutsia lituseburensis DSM 797</name>
    <dbReference type="NCBI Taxonomy" id="1121325"/>
    <lineage>
        <taxon>Bacteria</taxon>
        <taxon>Bacillati</taxon>
        <taxon>Bacillota</taxon>
        <taxon>Clostridia</taxon>
        <taxon>Peptostreptococcales</taxon>
        <taxon>Peptostreptococcaceae</taxon>
        <taxon>Romboutsia</taxon>
    </lineage>
</organism>
<evidence type="ECO:0000256" key="3">
    <source>
        <dbReference type="ARBA" id="ARBA00022691"/>
    </source>
</evidence>
<dbReference type="CDD" id="cd01335">
    <property type="entry name" value="Radical_SAM"/>
    <property type="match status" value="1"/>
</dbReference>
<gene>
    <name evidence="8" type="ORF">SAMN04515677_1234</name>
</gene>
<dbReference type="NCBIfam" id="TIGR02491">
    <property type="entry name" value="NrdG"/>
    <property type="match status" value="1"/>
</dbReference>
<comment type="similarity">
    <text evidence="7">Belongs to the organic radical-activating enzymes family.</text>
</comment>
<dbReference type="SFLD" id="SFLDF00299">
    <property type="entry name" value="anaerobic_ribonucleoside-triph"/>
    <property type="match status" value="1"/>
</dbReference>
<dbReference type="Pfam" id="PF13353">
    <property type="entry name" value="Fer4_12"/>
    <property type="match status" value="1"/>
</dbReference>
<name>A0A1G9UQV4_9FIRM</name>
<dbReference type="GO" id="GO:0004748">
    <property type="term" value="F:ribonucleoside-diphosphate reductase activity, thioredoxin disulfide as acceptor"/>
    <property type="evidence" value="ECO:0007669"/>
    <property type="project" value="TreeGrafter"/>
</dbReference>
<dbReference type="PANTHER" id="PTHR30352">
    <property type="entry name" value="PYRUVATE FORMATE-LYASE-ACTIVATING ENZYME"/>
    <property type="match status" value="1"/>
</dbReference>
<keyword evidence="2" id="KW-0004">4Fe-4S</keyword>
<evidence type="ECO:0000256" key="1">
    <source>
        <dbReference type="ARBA" id="ARBA00001966"/>
    </source>
</evidence>
<proteinExistence type="inferred from homology"/>
<keyword evidence="7" id="KW-0560">Oxidoreductase</keyword>
<dbReference type="InterPro" id="IPR013785">
    <property type="entry name" value="Aldolase_TIM"/>
</dbReference>
<dbReference type="GO" id="GO:0046872">
    <property type="term" value="F:metal ion binding"/>
    <property type="evidence" value="ECO:0007669"/>
    <property type="project" value="UniProtKB-KW"/>
</dbReference>
<dbReference type="Gene3D" id="3.20.20.70">
    <property type="entry name" value="Aldolase class I"/>
    <property type="match status" value="1"/>
</dbReference>
<evidence type="ECO:0000256" key="2">
    <source>
        <dbReference type="ARBA" id="ARBA00022485"/>
    </source>
</evidence>
<keyword evidence="5" id="KW-0408">Iron</keyword>
<dbReference type="SFLD" id="SFLDG01066">
    <property type="entry name" value="organic_radical-activating_enz"/>
    <property type="match status" value="1"/>
</dbReference>
<keyword evidence="3" id="KW-0949">S-adenosyl-L-methionine</keyword>
<keyword evidence="4" id="KW-0479">Metal-binding</keyword>
<dbReference type="EMBL" id="FNGW01000023">
    <property type="protein sequence ID" value="SDM62223.1"/>
    <property type="molecule type" value="Genomic_DNA"/>
</dbReference>
<dbReference type="SFLD" id="SFLDS00029">
    <property type="entry name" value="Radical_SAM"/>
    <property type="match status" value="1"/>
</dbReference>
<keyword evidence="6" id="KW-0411">Iron-sulfur</keyword>
<evidence type="ECO:0000313" key="9">
    <source>
        <dbReference type="Proteomes" id="UP000199068"/>
    </source>
</evidence>
<dbReference type="GO" id="GO:0043365">
    <property type="term" value="F:[formate-C-acetyltransferase]-activating enzyme activity"/>
    <property type="evidence" value="ECO:0007669"/>
    <property type="project" value="InterPro"/>
</dbReference>
<dbReference type="STRING" id="1121325.SAMN04515677_1234"/>
<protein>
    <recommendedName>
        <fullName evidence="7">Anaerobic ribonucleoside-triphosphate reductase-activating protein</fullName>
        <ecNumber evidence="7">1.97.1.-</ecNumber>
    </recommendedName>
</protein>
<reference evidence="8 9" key="1">
    <citation type="submission" date="2016-10" db="EMBL/GenBank/DDBJ databases">
        <authorList>
            <person name="de Groot N.N."/>
        </authorList>
    </citation>
    <scope>NUCLEOTIDE SEQUENCE [LARGE SCALE GENOMIC DNA]</scope>
    <source>
        <strain evidence="8 9">DSM 797</strain>
    </source>
</reference>
<dbReference type="AlphaFoldDB" id="A0A1G9UQV4"/>
<dbReference type="GO" id="GO:0051539">
    <property type="term" value="F:4 iron, 4 sulfur cluster binding"/>
    <property type="evidence" value="ECO:0007669"/>
    <property type="project" value="UniProtKB-KW"/>
</dbReference>
<comment type="function">
    <text evidence="7">Activation of anaerobic ribonucleoside-triphosphate reductase under anaerobic conditions by generation of an organic free radical, using S-adenosylmethionine and reduced flavodoxin as cosubstrates to produce 5'-deoxy-adenosine.</text>
</comment>
<dbReference type="InterPro" id="IPR058240">
    <property type="entry name" value="rSAM_sf"/>
</dbReference>
<accession>A0A1G9UQV4</accession>
<dbReference type="SFLD" id="SFLDG01063">
    <property type="entry name" value="activating_enzymes__group_1"/>
    <property type="match status" value="1"/>
</dbReference>
<dbReference type="EC" id="1.97.1.-" evidence="7"/>
<dbReference type="InterPro" id="IPR007197">
    <property type="entry name" value="rSAM"/>
</dbReference>
<evidence type="ECO:0000256" key="6">
    <source>
        <dbReference type="ARBA" id="ARBA00023014"/>
    </source>
</evidence>
<evidence type="ECO:0000256" key="4">
    <source>
        <dbReference type="ARBA" id="ARBA00022723"/>
    </source>
</evidence>
<dbReference type="SUPFAM" id="SSF102114">
    <property type="entry name" value="Radical SAM enzymes"/>
    <property type="match status" value="1"/>
</dbReference>
<dbReference type="PIRSF" id="PIRSF000368">
    <property type="entry name" value="NrdG"/>
    <property type="match status" value="1"/>
</dbReference>
<evidence type="ECO:0000256" key="5">
    <source>
        <dbReference type="ARBA" id="ARBA00023004"/>
    </source>
</evidence>
<keyword evidence="9" id="KW-1185">Reference proteome</keyword>
<dbReference type="PANTHER" id="PTHR30352:SF2">
    <property type="entry name" value="ANAEROBIC RIBONUCLEOSIDE-TRIPHOSPHATE REDUCTASE-ACTIVATING PROTEIN"/>
    <property type="match status" value="1"/>
</dbReference>
<comment type="cofactor">
    <cofactor evidence="1">
        <name>[4Fe-4S] cluster</name>
        <dbReference type="ChEBI" id="CHEBI:49883"/>
    </cofactor>
</comment>
<evidence type="ECO:0000313" key="8">
    <source>
        <dbReference type="EMBL" id="SDM62223.1"/>
    </source>
</evidence>
<dbReference type="Proteomes" id="UP000199068">
    <property type="component" value="Unassembled WGS sequence"/>
</dbReference>
<dbReference type="InterPro" id="IPR012837">
    <property type="entry name" value="NrdG"/>
</dbReference>
<evidence type="ECO:0000256" key="7">
    <source>
        <dbReference type="PIRNR" id="PIRNR000368"/>
    </source>
</evidence>
<dbReference type="RefSeq" id="WP_092727892.1">
    <property type="nucleotide sequence ID" value="NZ_FNGW01000023.1"/>
</dbReference>
<sequence>MKIRISSSTTFDSIVDGPGLRMVVWTQGCIHNCKECHNPQTHDLCGGHEVDTQDIIDKIKTLKLQRGITLSGGEPFLQPEALEEIAREAKQNNLDVWSYTGFTIEQLLDKNNPSRFKNLNLLKQIDILVDGKFEISKKDFMLKFRGSSNQRIIDVQKTLKLKKVVLVEEYMQDELCEAK</sequence>